<accession>A0A5N5SRJ2</accession>
<sequence length="148" mass="17017">MKTLALILCSFVLILGANCQNIPVRTSYGTAFVEPDELIERALQVELRPRGIIDVDVDREHNTAFKIEIKSIGMLGFDFENTLQNVLRSNLGLSSASVRVKDPWSRELFDDEMKYYVYLNPRSSRRELEALAQKTMQTSYLKLDNDPW</sequence>
<keyword evidence="1" id="KW-0732">Signal</keyword>
<evidence type="ECO:0000313" key="2">
    <source>
        <dbReference type="EMBL" id="KAB7496785.1"/>
    </source>
</evidence>
<evidence type="ECO:0000313" key="3">
    <source>
        <dbReference type="Proteomes" id="UP000326759"/>
    </source>
</evidence>
<dbReference type="EMBL" id="SEYY01021041">
    <property type="protein sequence ID" value="KAB7496785.1"/>
    <property type="molecule type" value="Genomic_DNA"/>
</dbReference>
<feature type="signal peptide" evidence="1">
    <location>
        <begin position="1"/>
        <end position="19"/>
    </location>
</feature>
<feature type="chain" id="PRO_5024338925" evidence="1">
    <location>
        <begin position="20"/>
        <end position="148"/>
    </location>
</feature>
<evidence type="ECO:0000256" key="1">
    <source>
        <dbReference type="SAM" id="SignalP"/>
    </source>
</evidence>
<keyword evidence="3" id="KW-1185">Reference proteome</keyword>
<gene>
    <name evidence="2" type="ORF">Anas_10676</name>
</gene>
<name>A0A5N5SRJ2_9CRUS</name>
<dbReference type="AlphaFoldDB" id="A0A5N5SRJ2"/>
<organism evidence="2 3">
    <name type="scientific">Armadillidium nasatum</name>
    <dbReference type="NCBI Taxonomy" id="96803"/>
    <lineage>
        <taxon>Eukaryota</taxon>
        <taxon>Metazoa</taxon>
        <taxon>Ecdysozoa</taxon>
        <taxon>Arthropoda</taxon>
        <taxon>Crustacea</taxon>
        <taxon>Multicrustacea</taxon>
        <taxon>Malacostraca</taxon>
        <taxon>Eumalacostraca</taxon>
        <taxon>Peracarida</taxon>
        <taxon>Isopoda</taxon>
        <taxon>Oniscidea</taxon>
        <taxon>Crinocheta</taxon>
        <taxon>Armadillidiidae</taxon>
        <taxon>Armadillidium</taxon>
    </lineage>
</organism>
<reference evidence="2 3" key="1">
    <citation type="journal article" date="2019" name="PLoS Biol.">
        <title>Sex chromosomes control vertical transmission of feminizing Wolbachia symbionts in an isopod.</title>
        <authorList>
            <person name="Becking T."/>
            <person name="Chebbi M.A."/>
            <person name="Giraud I."/>
            <person name="Moumen B."/>
            <person name="Laverre T."/>
            <person name="Caubet Y."/>
            <person name="Peccoud J."/>
            <person name="Gilbert C."/>
            <person name="Cordaux R."/>
        </authorList>
    </citation>
    <scope>NUCLEOTIDE SEQUENCE [LARGE SCALE GENOMIC DNA]</scope>
    <source>
        <strain evidence="2">ANa2</strain>
        <tissue evidence="2">Whole body excluding digestive tract and cuticle</tissue>
    </source>
</reference>
<dbReference type="OrthoDB" id="10284302at2759"/>
<comment type="caution">
    <text evidence="2">The sequence shown here is derived from an EMBL/GenBank/DDBJ whole genome shotgun (WGS) entry which is preliminary data.</text>
</comment>
<proteinExistence type="predicted"/>
<dbReference type="Proteomes" id="UP000326759">
    <property type="component" value="Unassembled WGS sequence"/>
</dbReference>
<protein>
    <submittedName>
        <fullName evidence="2">Uncharacterized protein</fullName>
    </submittedName>
</protein>